<dbReference type="PANTHER" id="PTHR43580:SF2">
    <property type="entry name" value="CYTOKINE-LIKE NUCLEAR FACTOR N-PAC"/>
    <property type="match status" value="1"/>
</dbReference>
<dbReference type="PROSITE" id="PS50812">
    <property type="entry name" value="PWWP"/>
    <property type="match status" value="1"/>
</dbReference>
<dbReference type="PROSITE" id="PS00065">
    <property type="entry name" value="D_2_HYDROXYACID_DH_1"/>
    <property type="match status" value="1"/>
</dbReference>
<gene>
    <name evidence="10" type="ORF">BIW11_05009</name>
</gene>
<dbReference type="GO" id="GO:0000785">
    <property type="term" value="C:chromatin"/>
    <property type="evidence" value="ECO:0007669"/>
    <property type="project" value="TreeGrafter"/>
</dbReference>
<dbReference type="EMBL" id="MNPL01033043">
    <property type="protein sequence ID" value="OQR66295.1"/>
    <property type="molecule type" value="Genomic_DNA"/>
</dbReference>
<keyword evidence="3" id="KW-0158">Chromosome</keyword>
<dbReference type="InterPro" id="IPR029154">
    <property type="entry name" value="HIBADH-like_NADP-bd"/>
</dbReference>
<dbReference type="InterPro" id="IPR029752">
    <property type="entry name" value="D-isomer_DH_CS1"/>
</dbReference>
<dbReference type="Pfam" id="PF03446">
    <property type="entry name" value="NAD_binding_2"/>
    <property type="match status" value="1"/>
</dbReference>
<comment type="caution">
    <text evidence="10">The sequence shown here is derived from an EMBL/GenBank/DDBJ whole genome shotgun (WGS) entry which is preliminary data.</text>
</comment>
<feature type="compositionally biased region" description="Acidic residues" evidence="8">
    <location>
        <begin position="120"/>
        <end position="137"/>
    </location>
</feature>
<evidence type="ECO:0000256" key="1">
    <source>
        <dbReference type="ARBA" id="ARBA00004286"/>
    </source>
</evidence>
<dbReference type="Gene3D" id="3.40.50.720">
    <property type="entry name" value="NAD(P)-binding Rossmann-like Domain"/>
    <property type="match status" value="1"/>
</dbReference>
<accession>A0A1V9WYE4</accession>
<sequence length="569" mass="62043">MAAEPRSLIGMSFQIGEPIWARMKGYKPWPGKIAAPTRDLKDPPRNKKNYCVFFFGTFNYSWIPAENVIQYGIQKEEDEKLIKSGPKGAKFRDAVDQIAQYFEDWTKLGKNDIKLPQETPDGDDSKDDESRDDEAESVGDSVELAVLEVRDRDDRDAKAQKRKSGPGIIKTPGKRGRPSKHRPSSGDDERSTGRSTDLNLDEDTTEEQHGADLKKSTSPIVVKKRRSENGSSSLLKSSMAPIVPRAPVSKPTEYIPRPATPPFDVNEVSDVLKLKKVNANQGLKVGVLGLGNVGQGIVKNLLHSGHQVMMWNRTTSKTKEFAKAGAEKRITPGDVVAECDIIFSCVSTPDACRDIVFGNYGVLSEMKSGKGYVEMSSIDPDTSRDLAEAIVARGGRYLEAPFAGSRSLAHQGQLTITACGDKSLFDDCDSVFTAISAQCMYLGENVGNAAKMNLALSLLYGVTSAALAEAMALVEASEMSHKDFVDALSATKLASPFLLDKCNTILDGKYTLETPLAHVQKDLRLALDVGHDCELPLAVASAASTHFENARRHGYGEHDAAAVYVKIRK</sequence>
<evidence type="ECO:0000256" key="6">
    <source>
        <dbReference type="ARBA" id="ARBA00078412"/>
    </source>
</evidence>
<evidence type="ECO:0000313" key="11">
    <source>
        <dbReference type="Proteomes" id="UP000192247"/>
    </source>
</evidence>
<evidence type="ECO:0000256" key="5">
    <source>
        <dbReference type="ARBA" id="ARBA00034140"/>
    </source>
</evidence>
<evidence type="ECO:0000259" key="9">
    <source>
        <dbReference type="PROSITE" id="PS50812"/>
    </source>
</evidence>
<evidence type="ECO:0000256" key="4">
    <source>
        <dbReference type="ARBA" id="ARBA00030287"/>
    </source>
</evidence>
<dbReference type="GO" id="GO:0003677">
    <property type="term" value="F:DNA binding"/>
    <property type="evidence" value="ECO:0007669"/>
    <property type="project" value="TreeGrafter"/>
</dbReference>
<dbReference type="GO" id="GO:0031491">
    <property type="term" value="F:nucleosome binding"/>
    <property type="evidence" value="ECO:0007669"/>
    <property type="project" value="TreeGrafter"/>
</dbReference>
<evidence type="ECO:0000313" key="10">
    <source>
        <dbReference type="EMBL" id="OQR66295.1"/>
    </source>
</evidence>
<dbReference type="GO" id="GO:0050661">
    <property type="term" value="F:NADP binding"/>
    <property type="evidence" value="ECO:0007669"/>
    <property type="project" value="InterPro"/>
</dbReference>
<dbReference type="InterPro" id="IPR051265">
    <property type="entry name" value="HIBADH-related_NP60_sf"/>
</dbReference>
<dbReference type="FunFam" id="3.40.50.720:FF:000058">
    <property type="entry name" value="Putative oxidoreductase GLYR1 homolog"/>
    <property type="match status" value="1"/>
</dbReference>
<reference evidence="10 11" key="1">
    <citation type="journal article" date="2017" name="Gigascience">
        <title>Draft genome of the honey bee ectoparasitic mite, Tropilaelaps mercedesae, is shaped by the parasitic life history.</title>
        <authorList>
            <person name="Dong X."/>
            <person name="Armstrong S.D."/>
            <person name="Xia D."/>
            <person name="Makepeace B.L."/>
            <person name="Darby A.C."/>
            <person name="Kadowaki T."/>
        </authorList>
    </citation>
    <scope>NUCLEOTIDE SEQUENCE [LARGE SCALE GENOMIC DNA]</scope>
    <source>
        <strain evidence="10">Wuxi-XJTLU</strain>
    </source>
</reference>
<dbReference type="FunCoup" id="A0A1V9WYE4">
    <property type="interactions" value="1668"/>
</dbReference>
<dbReference type="InterPro" id="IPR036291">
    <property type="entry name" value="NAD(P)-bd_dom_sf"/>
</dbReference>
<feature type="domain" description="PWWP" evidence="9">
    <location>
        <begin position="15"/>
        <end position="74"/>
    </location>
</feature>
<dbReference type="CDD" id="cd05836">
    <property type="entry name" value="PWWP_GLYR1"/>
    <property type="match status" value="1"/>
</dbReference>
<evidence type="ECO:0000256" key="2">
    <source>
        <dbReference type="ARBA" id="ARBA00007598"/>
    </source>
</evidence>
<dbReference type="InterPro" id="IPR000313">
    <property type="entry name" value="PWWP_dom"/>
</dbReference>
<dbReference type="Proteomes" id="UP000192247">
    <property type="component" value="Unassembled WGS sequence"/>
</dbReference>
<dbReference type="AlphaFoldDB" id="A0A1V9WYE4"/>
<dbReference type="STRING" id="418985.A0A1V9WYE4"/>
<evidence type="ECO:0000256" key="8">
    <source>
        <dbReference type="SAM" id="MobiDB-lite"/>
    </source>
</evidence>
<feature type="compositionally biased region" description="Basic and acidic residues" evidence="8">
    <location>
        <begin position="206"/>
        <end position="215"/>
    </location>
</feature>
<name>A0A1V9WYE4_9ACAR</name>
<feature type="region of interest" description="Disordered" evidence="8">
    <location>
        <begin position="112"/>
        <end position="234"/>
    </location>
</feature>
<feature type="compositionally biased region" description="Basic and acidic residues" evidence="8">
    <location>
        <begin position="148"/>
        <end position="159"/>
    </location>
</feature>
<dbReference type="GO" id="GO:0140673">
    <property type="term" value="P:transcription elongation-coupled chromatin remodeling"/>
    <property type="evidence" value="ECO:0007669"/>
    <property type="project" value="TreeGrafter"/>
</dbReference>
<protein>
    <recommendedName>
        <fullName evidence="5">Cytokine-like nuclear factor N-PAC</fullName>
    </recommendedName>
    <alternativeName>
        <fullName evidence="4">Glyoxylate reductase 1 homolog</fullName>
    </alternativeName>
    <alternativeName>
        <fullName evidence="7">Nuclear protein NP60 homolog</fullName>
    </alternativeName>
    <alternativeName>
        <fullName evidence="6">Putative oxidoreductase GLYR1 homolog</fullName>
    </alternativeName>
</protein>
<dbReference type="Gene3D" id="2.30.30.140">
    <property type="match status" value="1"/>
</dbReference>
<proteinExistence type="inferred from homology"/>
<dbReference type="InterPro" id="IPR035501">
    <property type="entry name" value="GLYR1_PWWP"/>
</dbReference>
<feature type="compositionally biased region" description="Basic residues" evidence="8">
    <location>
        <begin position="172"/>
        <end position="183"/>
    </location>
</feature>
<comment type="similarity">
    <text evidence="2">Belongs to the HIBADH-related family. NP60 subfamily.</text>
</comment>
<dbReference type="PANTHER" id="PTHR43580">
    <property type="entry name" value="OXIDOREDUCTASE GLYR1-RELATED"/>
    <property type="match status" value="1"/>
</dbReference>
<dbReference type="InterPro" id="IPR013328">
    <property type="entry name" value="6PGD_dom2"/>
</dbReference>
<keyword evidence="11" id="KW-1185">Reference proteome</keyword>
<organism evidence="10 11">
    <name type="scientific">Tropilaelaps mercedesae</name>
    <dbReference type="NCBI Taxonomy" id="418985"/>
    <lineage>
        <taxon>Eukaryota</taxon>
        <taxon>Metazoa</taxon>
        <taxon>Ecdysozoa</taxon>
        <taxon>Arthropoda</taxon>
        <taxon>Chelicerata</taxon>
        <taxon>Arachnida</taxon>
        <taxon>Acari</taxon>
        <taxon>Parasitiformes</taxon>
        <taxon>Mesostigmata</taxon>
        <taxon>Gamasina</taxon>
        <taxon>Dermanyssoidea</taxon>
        <taxon>Laelapidae</taxon>
        <taxon>Tropilaelaps</taxon>
    </lineage>
</organism>
<dbReference type="GO" id="GO:0051287">
    <property type="term" value="F:NAD binding"/>
    <property type="evidence" value="ECO:0007669"/>
    <property type="project" value="InterPro"/>
</dbReference>
<dbReference type="SUPFAM" id="SSF51735">
    <property type="entry name" value="NAD(P)-binding Rossmann-fold domains"/>
    <property type="match status" value="1"/>
</dbReference>
<dbReference type="Gene3D" id="1.10.1040.10">
    <property type="entry name" value="N-(1-d-carboxylethyl)-l-norvaline Dehydrogenase, domain 2"/>
    <property type="match status" value="1"/>
</dbReference>
<dbReference type="SUPFAM" id="SSF48179">
    <property type="entry name" value="6-phosphogluconate dehydrogenase C-terminal domain-like"/>
    <property type="match status" value="1"/>
</dbReference>
<dbReference type="OrthoDB" id="6493824at2759"/>
<dbReference type="SUPFAM" id="SSF63748">
    <property type="entry name" value="Tudor/PWWP/MBT"/>
    <property type="match status" value="1"/>
</dbReference>
<dbReference type="Pfam" id="PF00855">
    <property type="entry name" value="PWWP"/>
    <property type="match status" value="1"/>
</dbReference>
<dbReference type="InParanoid" id="A0A1V9WYE4"/>
<evidence type="ECO:0000256" key="7">
    <source>
        <dbReference type="ARBA" id="ARBA00082969"/>
    </source>
</evidence>
<dbReference type="SMART" id="SM00293">
    <property type="entry name" value="PWWP"/>
    <property type="match status" value="1"/>
</dbReference>
<evidence type="ECO:0000256" key="3">
    <source>
        <dbReference type="ARBA" id="ARBA00022454"/>
    </source>
</evidence>
<dbReference type="Pfam" id="PF14833">
    <property type="entry name" value="NAD_binding_11"/>
    <property type="match status" value="1"/>
</dbReference>
<dbReference type="InterPro" id="IPR008927">
    <property type="entry name" value="6-PGluconate_DH-like_C_sf"/>
</dbReference>
<comment type="subcellular location">
    <subcellularLocation>
        <location evidence="1">Chromosome</location>
    </subcellularLocation>
</comment>
<dbReference type="InterPro" id="IPR006115">
    <property type="entry name" value="6PGDH_NADP-bd"/>
</dbReference>